<reference evidence="1" key="1">
    <citation type="submission" date="2020-04" db="EMBL/GenBank/DDBJ databases">
        <authorList>
            <person name="Chiriac C."/>
            <person name="Salcher M."/>
            <person name="Ghai R."/>
            <person name="Kavagutti S V."/>
        </authorList>
    </citation>
    <scope>NUCLEOTIDE SEQUENCE</scope>
</reference>
<sequence>MTYFLNKTDGTAIEVLDGTSNVTATSLTLIGKLATNYGESQNENFLWLLEHFALATPPAYPTKGQLWYDTSINNIKSYDGSTWTIVGSNIVGNVRLTGNLFVGSNSFTIRDLGNVSLINQTSNANTTIISNVAGALTNSLRINGTSGEVEVFANASTGSGITTKAYVDSRVDSSSEGANIALAANVDTINANLTIRVNQENSLLAKITAANAQIDLRDTITRVNTINSDLSSSIQNNVSIINAEILAAFVSIADIYPVITAANVTHASNVTAANSAIVTANVGMKAYVDDGIGALNSGLGGLNFKANINSPAFTGIPTVSGLIPLHDNTARLATTTFVMQETAYWDGSKKFVSTTDPSSSDGNNGDIWFKYI</sequence>
<accession>A0A6J5LK51</accession>
<evidence type="ECO:0000313" key="1">
    <source>
        <dbReference type="EMBL" id="CAB4133713.1"/>
    </source>
</evidence>
<organism evidence="1">
    <name type="scientific">uncultured Caudovirales phage</name>
    <dbReference type="NCBI Taxonomy" id="2100421"/>
    <lineage>
        <taxon>Viruses</taxon>
        <taxon>Duplodnaviria</taxon>
        <taxon>Heunggongvirae</taxon>
        <taxon>Uroviricota</taxon>
        <taxon>Caudoviricetes</taxon>
        <taxon>Peduoviridae</taxon>
        <taxon>Maltschvirus</taxon>
        <taxon>Maltschvirus maltsch</taxon>
    </lineage>
</organism>
<gene>
    <name evidence="1" type="ORF">UFOVP257_435</name>
</gene>
<name>A0A6J5LK51_9CAUD</name>
<proteinExistence type="predicted"/>
<dbReference type="EMBL" id="LR796274">
    <property type="protein sequence ID" value="CAB4133713.1"/>
    <property type="molecule type" value="Genomic_DNA"/>
</dbReference>
<protein>
    <submittedName>
        <fullName evidence="1">Uncharacterized protein</fullName>
    </submittedName>
</protein>